<evidence type="ECO:0000256" key="1">
    <source>
        <dbReference type="SAM" id="SignalP"/>
    </source>
</evidence>
<sequence length="400" mass="46055">MLVRFCFLFCLFSPVVAAQVNIDVIERYQVLHRWLTEDPSADIAPIARFYKQQKGQGTANKRVAAGLYLQACLQFQKYICGRDLAVELLSYDPTIQEQSQLLNLAIQLSYQTEQYSEALVFTQQWQEHLTSNLWKADKQAFPTAQIQAEVDSISAYSAYHLKMWNDAEHSIVSAIDKRPTQERYQFLLAVYQQSKSPNKANRLLKKLTKLYPQQKKYWLGLAYNYLLQNQQKQAIAVLSGLDDRHLLESKNILLLAQLMLTENAPLGAAQVLSKHQSQLKNDMTFQGLMLKSLLLSRQQKKALSYLEQHPNEPLLATQTQLAYSQGEWAKALPLLTRQISTEPQNDYWRLLRGISYFELQQYDSAAADFKKLSKGEYQTIASQWLHQVHYLSLPIDNRAG</sequence>
<evidence type="ECO:0000313" key="3">
    <source>
        <dbReference type="Proteomes" id="UP000235828"/>
    </source>
</evidence>
<dbReference type="AlphaFoldDB" id="A0A2N8ZAL6"/>
<evidence type="ECO:0000313" key="2">
    <source>
        <dbReference type="EMBL" id="SON48954.1"/>
    </source>
</evidence>
<dbReference type="KEGG" id="vta:A0975"/>
<dbReference type="Gene3D" id="1.25.40.10">
    <property type="entry name" value="Tetratricopeptide repeat domain"/>
    <property type="match status" value="2"/>
</dbReference>
<organism evidence="2 3">
    <name type="scientific">Vibrio tapetis subsp. tapetis</name>
    <dbReference type="NCBI Taxonomy" id="1671868"/>
    <lineage>
        <taxon>Bacteria</taxon>
        <taxon>Pseudomonadati</taxon>
        <taxon>Pseudomonadota</taxon>
        <taxon>Gammaproteobacteria</taxon>
        <taxon>Vibrionales</taxon>
        <taxon>Vibrionaceae</taxon>
        <taxon>Vibrio</taxon>
    </lineage>
</organism>
<dbReference type="RefSeq" id="WP_102521703.1">
    <property type="nucleotide sequence ID" value="NZ_LT960611.1"/>
</dbReference>
<gene>
    <name evidence="2" type="ORF">VTAP4600_A0975</name>
</gene>
<evidence type="ECO:0008006" key="4">
    <source>
        <dbReference type="Google" id="ProtNLM"/>
    </source>
</evidence>
<feature type="signal peptide" evidence="1">
    <location>
        <begin position="1"/>
        <end position="17"/>
    </location>
</feature>
<dbReference type="Pfam" id="PF13432">
    <property type="entry name" value="TPR_16"/>
    <property type="match status" value="1"/>
</dbReference>
<name>A0A2N8ZAL6_9VIBR</name>
<dbReference type="SUPFAM" id="SSF48452">
    <property type="entry name" value="TPR-like"/>
    <property type="match status" value="1"/>
</dbReference>
<reference evidence="2 3" key="1">
    <citation type="submission" date="2017-10" db="EMBL/GenBank/DDBJ databases">
        <authorList>
            <person name="Banno H."/>
            <person name="Chua N.-H."/>
        </authorList>
    </citation>
    <scope>NUCLEOTIDE SEQUENCE [LARGE SCALE GENOMIC DNA]</scope>
    <source>
        <strain evidence="2">Vibrio tapetis CECT4600</strain>
    </source>
</reference>
<dbReference type="EMBL" id="LT960611">
    <property type="protein sequence ID" value="SON48954.1"/>
    <property type="molecule type" value="Genomic_DNA"/>
</dbReference>
<dbReference type="Proteomes" id="UP000235828">
    <property type="component" value="Chromosome A"/>
</dbReference>
<protein>
    <recommendedName>
        <fullName evidence="4">TPR domain protein component of TonB system</fullName>
    </recommendedName>
</protein>
<dbReference type="OrthoDB" id="5905608at2"/>
<proteinExistence type="predicted"/>
<feature type="chain" id="PRO_5014601711" description="TPR domain protein component of TonB system" evidence="1">
    <location>
        <begin position="18"/>
        <end position="400"/>
    </location>
</feature>
<dbReference type="InterPro" id="IPR011990">
    <property type="entry name" value="TPR-like_helical_dom_sf"/>
</dbReference>
<keyword evidence="1" id="KW-0732">Signal</keyword>
<accession>A0A2N8ZAL6</accession>
<keyword evidence="3" id="KW-1185">Reference proteome</keyword>